<proteinExistence type="predicted"/>
<reference evidence="3" key="1">
    <citation type="journal article" date="2011" name="Nature">
        <title>Genome sequence and analysis of the tuber crop potato.</title>
        <authorList>
            <consortium name="The Potato Genome Sequencing Consortium"/>
        </authorList>
    </citation>
    <scope>NUCLEOTIDE SEQUENCE [LARGE SCALE GENOMIC DNA]</scope>
    <source>
        <strain evidence="3">cv. DM1-3 516 R44</strain>
    </source>
</reference>
<evidence type="ECO:0000256" key="1">
    <source>
        <dbReference type="SAM" id="Coils"/>
    </source>
</evidence>
<dbReference type="HOGENOM" id="CLU_029307_9_1_1"/>
<accession>M1D950</accession>
<protein>
    <submittedName>
        <fullName evidence="2">Uncharacterized protein</fullName>
    </submittedName>
</protein>
<dbReference type="Proteomes" id="UP000011115">
    <property type="component" value="Unassembled WGS sequence"/>
</dbReference>
<sequence>MLNQPYEIVATLLDNMVEASKETQKKYERDKLVAQVDVLSKRVFGLEEQAREREKDFFFRECKHGKKHEGVQKDDTLSIIQQKLKEQDTKLNDMKDNIEMLNEMTTANSMTIQVQDAQINQLMTCQYPPFAKDSPNYTMGDFEEEE</sequence>
<feature type="coiled-coil region" evidence="1">
    <location>
        <begin position="77"/>
        <end position="104"/>
    </location>
</feature>
<keyword evidence="1" id="KW-0175">Coiled coil</keyword>
<dbReference type="Gramene" id="PGSC0003DMT400085271">
    <property type="protein sequence ID" value="PGSC0003DMT400085271"/>
    <property type="gene ID" value="PGSC0003DMG400034842"/>
</dbReference>
<keyword evidence="3" id="KW-1185">Reference proteome</keyword>
<dbReference type="InParanoid" id="M1D950"/>
<dbReference type="EnsemblPlants" id="PGSC0003DMT400085271">
    <property type="protein sequence ID" value="PGSC0003DMT400085271"/>
    <property type="gene ID" value="PGSC0003DMG400034842"/>
</dbReference>
<dbReference type="PaxDb" id="4113-PGSC0003DMT400085271"/>
<dbReference type="AlphaFoldDB" id="M1D950"/>
<organism evidence="2 3">
    <name type="scientific">Solanum tuberosum</name>
    <name type="common">Potato</name>
    <dbReference type="NCBI Taxonomy" id="4113"/>
    <lineage>
        <taxon>Eukaryota</taxon>
        <taxon>Viridiplantae</taxon>
        <taxon>Streptophyta</taxon>
        <taxon>Embryophyta</taxon>
        <taxon>Tracheophyta</taxon>
        <taxon>Spermatophyta</taxon>
        <taxon>Magnoliopsida</taxon>
        <taxon>eudicotyledons</taxon>
        <taxon>Gunneridae</taxon>
        <taxon>Pentapetalae</taxon>
        <taxon>asterids</taxon>
        <taxon>lamiids</taxon>
        <taxon>Solanales</taxon>
        <taxon>Solanaceae</taxon>
        <taxon>Solanoideae</taxon>
        <taxon>Solaneae</taxon>
        <taxon>Solanum</taxon>
    </lineage>
</organism>
<reference evidence="2" key="2">
    <citation type="submission" date="2015-06" db="UniProtKB">
        <authorList>
            <consortium name="EnsemblPlants"/>
        </authorList>
    </citation>
    <scope>IDENTIFICATION</scope>
    <source>
        <strain evidence="2">DM1-3 516 R44</strain>
    </source>
</reference>
<evidence type="ECO:0000313" key="2">
    <source>
        <dbReference type="EnsemblPlants" id="PGSC0003DMT400085271"/>
    </source>
</evidence>
<name>M1D950_SOLTU</name>
<evidence type="ECO:0000313" key="3">
    <source>
        <dbReference type="Proteomes" id="UP000011115"/>
    </source>
</evidence>